<feature type="compositionally biased region" description="Polar residues" evidence="1">
    <location>
        <begin position="60"/>
        <end position="95"/>
    </location>
</feature>
<organism evidence="2 3">
    <name type="scientific">Marasmiellus scandens</name>
    <dbReference type="NCBI Taxonomy" id="2682957"/>
    <lineage>
        <taxon>Eukaryota</taxon>
        <taxon>Fungi</taxon>
        <taxon>Dikarya</taxon>
        <taxon>Basidiomycota</taxon>
        <taxon>Agaricomycotina</taxon>
        <taxon>Agaricomycetes</taxon>
        <taxon>Agaricomycetidae</taxon>
        <taxon>Agaricales</taxon>
        <taxon>Marasmiineae</taxon>
        <taxon>Omphalotaceae</taxon>
        <taxon>Marasmiellus</taxon>
    </lineage>
</organism>
<evidence type="ECO:0000256" key="1">
    <source>
        <dbReference type="SAM" id="MobiDB-lite"/>
    </source>
</evidence>
<feature type="region of interest" description="Disordered" evidence="1">
    <location>
        <begin position="1"/>
        <end position="113"/>
    </location>
</feature>
<reference evidence="2 3" key="1">
    <citation type="submission" date="2024-01" db="EMBL/GenBank/DDBJ databases">
        <title>A draft genome for the cacao thread blight pathogen Marasmiellus scandens.</title>
        <authorList>
            <person name="Baruah I.K."/>
            <person name="Leung J."/>
            <person name="Bukari Y."/>
            <person name="Amoako-Attah I."/>
            <person name="Meinhardt L.W."/>
            <person name="Bailey B.A."/>
            <person name="Cohen S.P."/>
        </authorList>
    </citation>
    <scope>NUCLEOTIDE SEQUENCE [LARGE SCALE GENOMIC DNA]</scope>
    <source>
        <strain evidence="2 3">GH-19</strain>
    </source>
</reference>
<sequence length="165" mass="17888">MVEKTPRRAFLTMPLDGISSDGEHCHSPSVLTSSSPIPLDKDQDLPRQNPLQAQPAQAQTRNPPTAIPTSGSNNPTPCQIQSITRNTPTAINNTKPPLPFVADYKPGKRRPKASDYDSIGEAIILRAALQAGGCPWALTGSYLYCCVSGRNLFIWIQERCNGTTT</sequence>
<accession>A0ABR1IXJ6</accession>
<evidence type="ECO:0008006" key="4">
    <source>
        <dbReference type="Google" id="ProtNLM"/>
    </source>
</evidence>
<keyword evidence="3" id="KW-1185">Reference proteome</keyword>
<name>A0ABR1IXJ6_9AGAR</name>
<protein>
    <recommendedName>
        <fullName evidence="4">Transposase</fullName>
    </recommendedName>
</protein>
<proteinExistence type="predicted"/>
<evidence type="ECO:0000313" key="2">
    <source>
        <dbReference type="EMBL" id="KAK7443805.1"/>
    </source>
</evidence>
<evidence type="ECO:0000313" key="3">
    <source>
        <dbReference type="Proteomes" id="UP001498398"/>
    </source>
</evidence>
<feature type="compositionally biased region" description="Low complexity" evidence="1">
    <location>
        <begin position="46"/>
        <end position="59"/>
    </location>
</feature>
<dbReference type="EMBL" id="JBANRG010000053">
    <property type="protein sequence ID" value="KAK7443805.1"/>
    <property type="molecule type" value="Genomic_DNA"/>
</dbReference>
<comment type="caution">
    <text evidence="2">The sequence shown here is derived from an EMBL/GenBank/DDBJ whole genome shotgun (WGS) entry which is preliminary data.</text>
</comment>
<gene>
    <name evidence="2" type="ORF">VKT23_015586</name>
</gene>
<dbReference type="Proteomes" id="UP001498398">
    <property type="component" value="Unassembled WGS sequence"/>
</dbReference>